<protein>
    <submittedName>
        <fullName evidence="2">Uncharacterized protein</fullName>
    </submittedName>
</protein>
<dbReference type="RefSeq" id="WP_119926950.1">
    <property type="nucleotide sequence ID" value="NZ_QZEY01000004.1"/>
</dbReference>
<evidence type="ECO:0000313" key="2">
    <source>
        <dbReference type="EMBL" id="RJL32701.1"/>
    </source>
</evidence>
<keyword evidence="3" id="KW-1185">Reference proteome</keyword>
<keyword evidence="1" id="KW-0732">Signal</keyword>
<comment type="caution">
    <text evidence="2">The sequence shown here is derived from an EMBL/GenBank/DDBJ whole genome shotgun (WGS) entry which is preliminary data.</text>
</comment>
<dbReference type="OrthoDB" id="5197463at2"/>
<evidence type="ECO:0000313" key="3">
    <source>
        <dbReference type="Proteomes" id="UP000265768"/>
    </source>
</evidence>
<feature type="chain" id="PRO_5039554879" evidence="1">
    <location>
        <begin position="25"/>
        <end position="101"/>
    </location>
</feature>
<feature type="signal peptide" evidence="1">
    <location>
        <begin position="1"/>
        <end position="24"/>
    </location>
</feature>
<organism evidence="2 3">
    <name type="scientific">Bailinhaonella thermotolerans</name>
    <dbReference type="NCBI Taxonomy" id="1070861"/>
    <lineage>
        <taxon>Bacteria</taxon>
        <taxon>Bacillati</taxon>
        <taxon>Actinomycetota</taxon>
        <taxon>Actinomycetes</taxon>
        <taxon>Streptosporangiales</taxon>
        <taxon>Streptosporangiaceae</taxon>
        <taxon>Bailinhaonella</taxon>
    </lineage>
</organism>
<name>A0A3A4AVG2_9ACTN</name>
<dbReference type="AlphaFoldDB" id="A0A3A4AVG2"/>
<proteinExistence type="predicted"/>
<gene>
    <name evidence="2" type="ORF">D5H75_14505</name>
</gene>
<sequence>MEVVLMRRSYAMWVVAGFSSAVLAAGVQAPAAANSPAAPVRDPTVCRPMDYCGPFGEEAACEHFRHSVIRLGYHAPNRCFYNGQPGPSPRGWYFFIFRKHG</sequence>
<accession>A0A3A4AVG2</accession>
<reference evidence="2 3" key="1">
    <citation type="submission" date="2018-09" db="EMBL/GenBank/DDBJ databases">
        <title>YIM 75507 draft genome.</title>
        <authorList>
            <person name="Tang S."/>
            <person name="Feng Y."/>
        </authorList>
    </citation>
    <scope>NUCLEOTIDE SEQUENCE [LARGE SCALE GENOMIC DNA]</scope>
    <source>
        <strain evidence="2 3">YIM 75507</strain>
    </source>
</reference>
<dbReference type="EMBL" id="QZEY01000004">
    <property type="protein sequence ID" value="RJL32701.1"/>
    <property type="molecule type" value="Genomic_DNA"/>
</dbReference>
<dbReference type="Proteomes" id="UP000265768">
    <property type="component" value="Unassembled WGS sequence"/>
</dbReference>
<evidence type="ECO:0000256" key="1">
    <source>
        <dbReference type="SAM" id="SignalP"/>
    </source>
</evidence>